<proteinExistence type="predicted"/>
<organism evidence="1">
    <name type="scientific">marine metagenome</name>
    <dbReference type="NCBI Taxonomy" id="408172"/>
    <lineage>
        <taxon>unclassified sequences</taxon>
        <taxon>metagenomes</taxon>
        <taxon>ecological metagenomes</taxon>
    </lineage>
</organism>
<accession>A0A382WY44</accession>
<feature type="non-terminal residue" evidence="1">
    <location>
        <position position="199"/>
    </location>
</feature>
<protein>
    <submittedName>
        <fullName evidence="1">Uncharacterized protein</fullName>
    </submittedName>
</protein>
<reference evidence="1" key="1">
    <citation type="submission" date="2018-05" db="EMBL/GenBank/DDBJ databases">
        <authorList>
            <person name="Lanie J.A."/>
            <person name="Ng W.-L."/>
            <person name="Kazmierczak K.M."/>
            <person name="Andrzejewski T.M."/>
            <person name="Davidsen T.M."/>
            <person name="Wayne K.J."/>
            <person name="Tettelin H."/>
            <person name="Glass J.I."/>
            <person name="Rusch D."/>
            <person name="Podicherti R."/>
            <person name="Tsui H.-C.T."/>
            <person name="Winkler M.E."/>
        </authorList>
    </citation>
    <scope>NUCLEOTIDE SEQUENCE</scope>
</reference>
<name>A0A382WY44_9ZZZZ</name>
<gene>
    <name evidence="1" type="ORF">METZ01_LOCUS416710</name>
</gene>
<dbReference type="EMBL" id="UINC01163511">
    <property type="protein sequence ID" value="SVD63856.1"/>
    <property type="molecule type" value="Genomic_DNA"/>
</dbReference>
<evidence type="ECO:0000313" key="1">
    <source>
        <dbReference type="EMBL" id="SVD63856.1"/>
    </source>
</evidence>
<sequence>MCYYIKKLSLLVIIFSFAWNNNYSNPTNEQWEEILNEVASIIWHQAMDAKSAVNQAFPHIREEYIENLCSSAPRIDFIAHADLSDSLTSMGLEANVYVSTDNQQSWITNNDVYPLGSAGYETTWEAITQTNGNDEIYWYLSGLVNSAALGLDFGNLIVSESPYNFNNSWTPGDNLYAILAEDPIDETSSDYDIANVRAS</sequence>
<dbReference type="AlphaFoldDB" id="A0A382WY44"/>